<evidence type="ECO:0000313" key="3">
    <source>
        <dbReference type="Proteomes" id="UP000383932"/>
    </source>
</evidence>
<evidence type="ECO:0000313" key="2">
    <source>
        <dbReference type="EMBL" id="KAB5590323.1"/>
    </source>
</evidence>
<keyword evidence="3" id="KW-1185">Reference proteome</keyword>
<reference evidence="2 3" key="1">
    <citation type="journal article" date="2019" name="Fungal Biol. Biotechnol.">
        <title>Draft genome sequence of fastidious pathogen Ceratobasidium theobromae, which causes vascular-streak dieback in Theobroma cacao.</title>
        <authorList>
            <person name="Ali S.S."/>
            <person name="Asman A."/>
            <person name="Shao J."/>
            <person name="Firmansyah A.P."/>
            <person name="Susilo A.W."/>
            <person name="Rosmana A."/>
            <person name="McMahon P."/>
            <person name="Junaid M."/>
            <person name="Guest D."/>
            <person name="Kheng T.Y."/>
            <person name="Meinhardt L.W."/>
            <person name="Bailey B.A."/>
        </authorList>
    </citation>
    <scope>NUCLEOTIDE SEQUENCE [LARGE SCALE GENOMIC DNA]</scope>
    <source>
        <strain evidence="2 3">CT2</strain>
    </source>
</reference>
<comment type="caution">
    <text evidence="2">The sequence shown here is derived from an EMBL/GenBank/DDBJ whole genome shotgun (WGS) entry which is preliminary data.</text>
</comment>
<accession>A0A5N5QFL4</accession>
<name>A0A5N5QFL4_9AGAM</name>
<evidence type="ECO:0000256" key="1">
    <source>
        <dbReference type="SAM" id="MobiDB-lite"/>
    </source>
</evidence>
<organism evidence="2 3">
    <name type="scientific">Ceratobasidium theobromae</name>
    <dbReference type="NCBI Taxonomy" id="1582974"/>
    <lineage>
        <taxon>Eukaryota</taxon>
        <taxon>Fungi</taxon>
        <taxon>Dikarya</taxon>
        <taxon>Basidiomycota</taxon>
        <taxon>Agaricomycotina</taxon>
        <taxon>Agaricomycetes</taxon>
        <taxon>Cantharellales</taxon>
        <taxon>Ceratobasidiaceae</taxon>
        <taxon>Ceratobasidium</taxon>
    </lineage>
</organism>
<protein>
    <submittedName>
        <fullName evidence="2">Uncharacterized protein</fullName>
    </submittedName>
</protein>
<sequence>MRANTRSIQRTVHAGSPPQTIPVEFSFSPRKLPVPPDSWFPNLQLATSAGTILNTRHQATHTAQIPSLKPPSSMPIQSAWHARSNAQTNPFQFRPPHLDTPPNPERIKRASFTVRGGSD</sequence>
<dbReference type="Proteomes" id="UP000383932">
    <property type="component" value="Unassembled WGS sequence"/>
</dbReference>
<proteinExistence type="predicted"/>
<feature type="compositionally biased region" description="Polar residues" evidence="1">
    <location>
        <begin position="1"/>
        <end position="10"/>
    </location>
</feature>
<gene>
    <name evidence="2" type="ORF">CTheo_6238</name>
</gene>
<dbReference type="AlphaFoldDB" id="A0A5N5QFL4"/>
<feature type="region of interest" description="Disordered" evidence="1">
    <location>
        <begin position="62"/>
        <end position="119"/>
    </location>
</feature>
<dbReference type="EMBL" id="SSOP01000178">
    <property type="protein sequence ID" value="KAB5590323.1"/>
    <property type="molecule type" value="Genomic_DNA"/>
</dbReference>
<feature type="region of interest" description="Disordered" evidence="1">
    <location>
        <begin position="1"/>
        <end position="22"/>
    </location>
</feature>